<organism evidence="3">
    <name type="scientific">uncultured Thermomicrobiales bacterium</name>
    <dbReference type="NCBI Taxonomy" id="1645740"/>
    <lineage>
        <taxon>Bacteria</taxon>
        <taxon>Pseudomonadati</taxon>
        <taxon>Thermomicrobiota</taxon>
        <taxon>Thermomicrobia</taxon>
        <taxon>Thermomicrobiales</taxon>
        <taxon>environmental samples</taxon>
    </lineage>
</organism>
<dbReference type="PANTHER" id="PTHR34580">
    <property type="match status" value="1"/>
</dbReference>
<name>A0A6J4UNP4_9BACT</name>
<feature type="compositionally biased region" description="Low complexity" evidence="1">
    <location>
        <begin position="193"/>
        <end position="208"/>
    </location>
</feature>
<dbReference type="AlphaFoldDB" id="A0A6J4UNP4"/>
<feature type="domain" description="Helix-turn-helix type 11" evidence="2">
    <location>
        <begin position="8"/>
        <end position="60"/>
    </location>
</feature>
<dbReference type="Pfam" id="PF08279">
    <property type="entry name" value="HTH_11"/>
    <property type="match status" value="1"/>
</dbReference>
<dbReference type="PANTHER" id="PTHR34580:SF3">
    <property type="entry name" value="PROTEIN PAFB"/>
    <property type="match status" value="1"/>
</dbReference>
<evidence type="ECO:0000256" key="1">
    <source>
        <dbReference type="SAM" id="MobiDB-lite"/>
    </source>
</evidence>
<gene>
    <name evidence="3" type="ORF">AVDCRST_MAG88-858</name>
</gene>
<dbReference type="InterPro" id="IPR036388">
    <property type="entry name" value="WH-like_DNA-bd_sf"/>
</dbReference>
<sequence>MVYRPTARVLTVLELLQAHGRLTGAALAERLEVDIRTVRSYIETIQDLGIPVEAERGRYGAYRLRPGFKLPPLIFSEDEALALTLSLLAARGSSLAANAPAVEGALAKVERVLPEATRARLQAVERTVVFEDDAARPAPPPATVATLSAAVQAGRSVHLRYRSARAQETERAFDPGASSRTTGCGTPSATAMRAAGRASFASTGSSTSRRSRRPSPGRPALTRWERSVVPSPLSRVCGRWRSGWGRRWRRFGAGPPSPTPFSRRWPVAFCCASRPTIWSGSRGSLPASASRSSSATPPSCALPSTAGPSPSRATPCAPTLRLPIGKRRAMIAR</sequence>
<evidence type="ECO:0000313" key="3">
    <source>
        <dbReference type="EMBL" id="CAA9552224.1"/>
    </source>
</evidence>
<dbReference type="InterPro" id="IPR051534">
    <property type="entry name" value="CBASS_pafABC_assoc_protein"/>
</dbReference>
<proteinExistence type="predicted"/>
<feature type="compositionally biased region" description="Low complexity" evidence="1">
    <location>
        <begin position="280"/>
        <end position="299"/>
    </location>
</feature>
<feature type="region of interest" description="Disordered" evidence="1">
    <location>
        <begin position="165"/>
        <end position="224"/>
    </location>
</feature>
<accession>A0A6J4UNP4</accession>
<dbReference type="EMBL" id="CADCWM010000295">
    <property type="protein sequence ID" value="CAA9552224.1"/>
    <property type="molecule type" value="Genomic_DNA"/>
</dbReference>
<dbReference type="InterPro" id="IPR036390">
    <property type="entry name" value="WH_DNA-bd_sf"/>
</dbReference>
<reference evidence="3" key="1">
    <citation type="submission" date="2020-02" db="EMBL/GenBank/DDBJ databases">
        <authorList>
            <person name="Meier V. D."/>
        </authorList>
    </citation>
    <scope>NUCLEOTIDE SEQUENCE</scope>
    <source>
        <strain evidence="3">AVDCRST_MAG88</strain>
    </source>
</reference>
<feature type="compositionally biased region" description="Polar residues" evidence="1">
    <location>
        <begin position="178"/>
        <end position="189"/>
    </location>
</feature>
<dbReference type="SUPFAM" id="SSF46785">
    <property type="entry name" value="Winged helix' DNA-binding domain"/>
    <property type="match status" value="1"/>
</dbReference>
<evidence type="ECO:0000259" key="2">
    <source>
        <dbReference type="Pfam" id="PF08279"/>
    </source>
</evidence>
<dbReference type="InterPro" id="IPR013196">
    <property type="entry name" value="HTH_11"/>
</dbReference>
<protein>
    <submittedName>
        <fullName evidence="3">Helix-turn-helix, type 11</fullName>
    </submittedName>
</protein>
<dbReference type="Gene3D" id="1.10.10.10">
    <property type="entry name" value="Winged helix-like DNA-binding domain superfamily/Winged helix DNA-binding domain"/>
    <property type="match status" value="1"/>
</dbReference>
<feature type="region of interest" description="Disordered" evidence="1">
    <location>
        <begin position="280"/>
        <end position="319"/>
    </location>
</feature>